<sequence>MITEKHKTPDKSLFCRASAQDGDLDTRDFACLSTESLPEIKKHQTNRSSVGRQPRKVSTTPESPPVYLLNRHPTTKKYDYPFDLDSRILCALLTKAAAYI</sequence>
<name>A0A645FBU7_9ZZZZ</name>
<evidence type="ECO:0000313" key="2">
    <source>
        <dbReference type="EMBL" id="MPN11747.1"/>
    </source>
</evidence>
<dbReference type="AlphaFoldDB" id="A0A645FBU7"/>
<feature type="region of interest" description="Disordered" evidence="1">
    <location>
        <begin position="41"/>
        <end position="70"/>
    </location>
</feature>
<accession>A0A645FBU7</accession>
<organism evidence="2">
    <name type="scientific">bioreactor metagenome</name>
    <dbReference type="NCBI Taxonomy" id="1076179"/>
    <lineage>
        <taxon>unclassified sequences</taxon>
        <taxon>metagenomes</taxon>
        <taxon>ecological metagenomes</taxon>
    </lineage>
</organism>
<protein>
    <submittedName>
        <fullName evidence="2">Uncharacterized protein</fullName>
    </submittedName>
</protein>
<gene>
    <name evidence="2" type="ORF">SDC9_159055</name>
</gene>
<dbReference type="EMBL" id="VSSQ01057999">
    <property type="protein sequence ID" value="MPN11747.1"/>
    <property type="molecule type" value="Genomic_DNA"/>
</dbReference>
<feature type="compositionally biased region" description="Polar residues" evidence="1">
    <location>
        <begin position="46"/>
        <end position="61"/>
    </location>
</feature>
<proteinExistence type="predicted"/>
<reference evidence="2" key="1">
    <citation type="submission" date="2019-08" db="EMBL/GenBank/DDBJ databases">
        <authorList>
            <person name="Kucharzyk K."/>
            <person name="Murdoch R.W."/>
            <person name="Higgins S."/>
            <person name="Loffler F."/>
        </authorList>
    </citation>
    <scope>NUCLEOTIDE SEQUENCE</scope>
</reference>
<comment type="caution">
    <text evidence="2">The sequence shown here is derived from an EMBL/GenBank/DDBJ whole genome shotgun (WGS) entry which is preliminary data.</text>
</comment>
<evidence type="ECO:0000256" key="1">
    <source>
        <dbReference type="SAM" id="MobiDB-lite"/>
    </source>
</evidence>